<feature type="region of interest" description="Disordered" evidence="1">
    <location>
        <begin position="169"/>
        <end position="212"/>
    </location>
</feature>
<dbReference type="Proteomes" id="UP000801492">
    <property type="component" value="Unassembled WGS sequence"/>
</dbReference>
<organism evidence="2 3">
    <name type="scientific">Ignelater luminosus</name>
    <name type="common">Cucubano</name>
    <name type="synonym">Pyrophorus luminosus</name>
    <dbReference type="NCBI Taxonomy" id="2038154"/>
    <lineage>
        <taxon>Eukaryota</taxon>
        <taxon>Metazoa</taxon>
        <taxon>Ecdysozoa</taxon>
        <taxon>Arthropoda</taxon>
        <taxon>Hexapoda</taxon>
        <taxon>Insecta</taxon>
        <taxon>Pterygota</taxon>
        <taxon>Neoptera</taxon>
        <taxon>Endopterygota</taxon>
        <taxon>Coleoptera</taxon>
        <taxon>Polyphaga</taxon>
        <taxon>Elateriformia</taxon>
        <taxon>Elateroidea</taxon>
        <taxon>Elateridae</taxon>
        <taxon>Agrypninae</taxon>
        <taxon>Pyrophorini</taxon>
        <taxon>Ignelater</taxon>
    </lineage>
</organism>
<keyword evidence="3" id="KW-1185">Reference proteome</keyword>
<evidence type="ECO:0000313" key="2">
    <source>
        <dbReference type="EMBL" id="KAF2902318.1"/>
    </source>
</evidence>
<reference evidence="2" key="1">
    <citation type="submission" date="2019-08" db="EMBL/GenBank/DDBJ databases">
        <title>The genome of the North American firefly Photinus pyralis.</title>
        <authorList>
            <consortium name="Photinus pyralis genome working group"/>
            <person name="Fallon T.R."/>
            <person name="Sander Lower S.E."/>
            <person name="Weng J.-K."/>
        </authorList>
    </citation>
    <scope>NUCLEOTIDE SEQUENCE</scope>
    <source>
        <strain evidence="2">TRF0915ILg1</strain>
        <tissue evidence="2">Whole body</tissue>
    </source>
</reference>
<accession>A0A8K0DA67</accession>
<dbReference type="EMBL" id="VTPC01001338">
    <property type="protein sequence ID" value="KAF2902318.1"/>
    <property type="molecule type" value="Genomic_DNA"/>
</dbReference>
<comment type="caution">
    <text evidence="2">The sequence shown here is derived from an EMBL/GenBank/DDBJ whole genome shotgun (WGS) entry which is preliminary data.</text>
</comment>
<proteinExistence type="predicted"/>
<evidence type="ECO:0000313" key="3">
    <source>
        <dbReference type="Proteomes" id="UP000801492"/>
    </source>
</evidence>
<name>A0A8K0DA67_IGNLU</name>
<evidence type="ECO:0000256" key="1">
    <source>
        <dbReference type="SAM" id="MobiDB-lite"/>
    </source>
</evidence>
<sequence length="212" mass="24013">MAEKKSAKLVERDYTMSQDQYNILEIVDINNKSAYSDSEKYYVYVAVGIATAEVIYKNVKSKEVLYVVPDQFPPLLGRPWIRHLKIQLQEIDIEKNQTDSIFSSKHTRIITLKEKKQVGAVTSAESGALVVVTVVICMDAADGFVPPMYDFAVHYRAEISEMPPHPHDVKHLRHATPPRDLNTASFTKGPSCSEMYNPKNPRVKSQEISFLP</sequence>
<dbReference type="AlphaFoldDB" id="A0A8K0DA67"/>
<protein>
    <submittedName>
        <fullName evidence="2">Uncharacterized protein</fullName>
    </submittedName>
</protein>
<gene>
    <name evidence="2" type="ORF">ILUMI_03872</name>
</gene>